<dbReference type="KEGG" id="mbah:HYN46_04285"/>
<evidence type="ECO:0000313" key="1">
    <source>
        <dbReference type="EMBL" id="AXI02140.1"/>
    </source>
</evidence>
<organism evidence="1 2">
    <name type="scientific">Aquirhabdus parva</name>
    <dbReference type="NCBI Taxonomy" id="2283318"/>
    <lineage>
        <taxon>Bacteria</taxon>
        <taxon>Pseudomonadati</taxon>
        <taxon>Pseudomonadota</taxon>
        <taxon>Gammaproteobacteria</taxon>
        <taxon>Moraxellales</taxon>
        <taxon>Moraxellaceae</taxon>
        <taxon>Aquirhabdus</taxon>
    </lineage>
</organism>
<evidence type="ECO:0000313" key="2">
    <source>
        <dbReference type="Proteomes" id="UP000253940"/>
    </source>
</evidence>
<dbReference type="OrthoDB" id="7055830at2"/>
<dbReference type="AlphaFoldDB" id="A0A345P4D1"/>
<dbReference type="Proteomes" id="UP000253940">
    <property type="component" value="Chromosome"/>
</dbReference>
<sequence>MDNNTINATVKALADELLAAQVEEARSRLLDDRLVDLAAAELDMLMAQADEIPLGEVVSRQALKDVVRVFAFELNLGAGVIALAGDMAQQLHRTAQKDAPKLKELLSNNSASQWLNKIVELGEFRRLILDKIGHSVTLHQFVADHVLILIEQQITQRSPNWLQELTSNVDIENQQGLRGRLKSNVRQKLNSRVRQQEELLERTLRQAVAKTIKKSCSDLAQLDESVWHDAIWQLWQVVRDESVSEFTKGLDPLDIEEFLVLGYNEWRKIRQTEYIQRLINTGIDVFYNAYEDVPLTEVLEDVGVTRNHMLAEISRFAPPVIQVLDEHGYIREILTRQFKPFYENPTTLAILQRAIKHT</sequence>
<accession>A0A345P4D1</accession>
<proteinExistence type="predicted"/>
<protein>
    <submittedName>
        <fullName evidence="1">Uncharacterized protein</fullName>
    </submittedName>
</protein>
<dbReference type="EMBL" id="CP031222">
    <property type="protein sequence ID" value="AXI02140.1"/>
    <property type="molecule type" value="Genomic_DNA"/>
</dbReference>
<gene>
    <name evidence="1" type="ORF">HYN46_04285</name>
</gene>
<name>A0A345P4D1_9GAMM</name>
<keyword evidence="2" id="KW-1185">Reference proteome</keyword>
<reference evidence="1 2" key="1">
    <citation type="submission" date="2018-07" db="EMBL/GenBank/DDBJ databases">
        <title>Genome sequencing of Moraxellaceae gen. HYN0046.</title>
        <authorList>
            <person name="Kim M."/>
            <person name="Yi H."/>
        </authorList>
    </citation>
    <scope>NUCLEOTIDE SEQUENCE [LARGE SCALE GENOMIC DNA]</scope>
    <source>
        <strain evidence="1 2">HYN0046</strain>
    </source>
</reference>
<dbReference type="RefSeq" id="WP_114898250.1">
    <property type="nucleotide sequence ID" value="NZ_CP031222.1"/>
</dbReference>